<dbReference type="GO" id="GO:0046872">
    <property type="term" value="F:metal ion binding"/>
    <property type="evidence" value="ECO:0007669"/>
    <property type="project" value="UniProtKB-KW"/>
</dbReference>
<dbReference type="RefSeq" id="WP_120177216.1">
    <property type="nucleotide sequence ID" value="NZ_AP018786.1"/>
</dbReference>
<evidence type="ECO:0000313" key="4">
    <source>
        <dbReference type="Proteomes" id="UP000271003"/>
    </source>
</evidence>
<evidence type="ECO:0000313" key="3">
    <source>
        <dbReference type="EMBL" id="BBF23630.1"/>
    </source>
</evidence>
<dbReference type="InterPro" id="IPR011051">
    <property type="entry name" value="RmlC_Cupin_sf"/>
</dbReference>
<keyword evidence="4" id="KW-1185">Reference proteome</keyword>
<reference evidence="3 4" key="1">
    <citation type="journal article" date="2018" name="Int. J. Syst. Evol. Microbiol.">
        <title>Mesosutterella multiformis gen. nov., sp. nov., a member of the family Sutterellaceae and Sutterella megalosphaeroides sp. nov., isolated from human faeces.</title>
        <authorList>
            <person name="Sakamoto M."/>
            <person name="Ikeyama N."/>
            <person name="Kunihiro T."/>
            <person name="Iino T."/>
            <person name="Yuki M."/>
            <person name="Ohkuma M."/>
        </authorList>
    </citation>
    <scope>NUCLEOTIDE SEQUENCE [LARGE SCALE GENOMIC DNA]</scope>
    <source>
        <strain evidence="3 4">6FBBBH3</strain>
    </source>
</reference>
<keyword evidence="1" id="KW-0479">Metal-binding</keyword>
<gene>
    <name evidence="3" type="ORF">SUTMEG_15210</name>
</gene>
<sequence>MSDVFELFHVDPAAGRTELHEALDLTGCETSINTLPAGAAVPFVHRHTKNEELYGVLAGRGELYLDGTVHPIAAGDWFRIAPEGRRAIRAAADSDITFICVQTKAGSLEGFTMTDGVPCEEKAPWH</sequence>
<name>A0A2Z6ICI8_9BURK</name>
<dbReference type="InterPro" id="IPR013096">
    <property type="entry name" value="Cupin_2"/>
</dbReference>
<dbReference type="SUPFAM" id="SSF51182">
    <property type="entry name" value="RmlC-like cupins"/>
    <property type="match status" value="1"/>
</dbReference>
<dbReference type="Proteomes" id="UP000271003">
    <property type="component" value="Chromosome"/>
</dbReference>
<evidence type="ECO:0000259" key="2">
    <source>
        <dbReference type="Pfam" id="PF07883"/>
    </source>
</evidence>
<evidence type="ECO:0000256" key="1">
    <source>
        <dbReference type="ARBA" id="ARBA00022723"/>
    </source>
</evidence>
<dbReference type="Pfam" id="PF07883">
    <property type="entry name" value="Cupin_2"/>
    <property type="match status" value="1"/>
</dbReference>
<dbReference type="EMBL" id="AP018786">
    <property type="protein sequence ID" value="BBF23630.1"/>
    <property type="molecule type" value="Genomic_DNA"/>
</dbReference>
<dbReference type="InterPro" id="IPR051610">
    <property type="entry name" value="GPI/OXD"/>
</dbReference>
<dbReference type="InterPro" id="IPR014710">
    <property type="entry name" value="RmlC-like_jellyroll"/>
</dbReference>
<dbReference type="KEGG" id="sutt:SUTMEG_15210"/>
<proteinExistence type="predicted"/>
<organism evidence="3 4">
    <name type="scientific">Sutterella megalosphaeroides</name>
    <dbReference type="NCBI Taxonomy" id="2494234"/>
    <lineage>
        <taxon>Bacteria</taxon>
        <taxon>Pseudomonadati</taxon>
        <taxon>Pseudomonadota</taxon>
        <taxon>Betaproteobacteria</taxon>
        <taxon>Burkholderiales</taxon>
        <taxon>Sutterellaceae</taxon>
        <taxon>Sutterella</taxon>
    </lineage>
</organism>
<dbReference type="OrthoDB" id="9804028at2"/>
<dbReference type="Gene3D" id="2.60.120.10">
    <property type="entry name" value="Jelly Rolls"/>
    <property type="match status" value="1"/>
</dbReference>
<dbReference type="PANTHER" id="PTHR35848">
    <property type="entry name" value="OXALATE-BINDING PROTEIN"/>
    <property type="match status" value="1"/>
</dbReference>
<dbReference type="CDD" id="cd06985">
    <property type="entry name" value="cupin_BF4112"/>
    <property type="match status" value="1"/>
</dbReference>
<accession>A0A2Z6ICI8</accession>
<dbReference type="AlphaFoldDB" id="A0A2Z6ICI8"/>
<feature type="domain" description="Cupin type-2" evidence="2">
    <location>
        <begin position="34"/>
        <end position="101"/>
    </location>
</feature>
<protein>
    <submittedName>
        <fullName evidence="3">Cupin</fullName>
    </submittedName>
</protein>
<dbReference type="PANTHER" id="PTHR35848:SF6">
    <property type="entry name" value="CUPIN TYPE-2 DOMAIN-CONTAINING PROTEIN"/>
    <property type="match status" value="1"/>
</dbReference>